<dbReference type="EMBL" id="OU898281">
    <property type="protein sequence ID" value="CAG9835535.1"/>
    <property type="molecule type" value="Genomic_DNA"/>
</dbReference>
<evidence type="ECO:0000313" key="3">
    <source>
        <dbReference type="Proteomes" id="UP001153709"/>
    </source>
</evidence>
<dbReference type="OrthoDB" id="166212at2759"/>
<dbReference type="PANTHER" id="PTHR23011:SF41">
    <property type="entry name" value="CYCLIC NUCLEOTIDE-BINDING DOMAIN-CONTAINING PROTEIN"/>
    <property type="match status" value="1"/>
</dbReference>
<dbReference type="InterPro" id="IPR000595">
    <property type="entry name" value="cNMP-bd_dom"/>
</dbReference>
<dbReference type="InterPro" id="IPR014710">
    <property type="entry name" value="RmlC-like_jellyroll"/>
</dbReference>
<evidence type="ECO:0000259" key="1">
    <source>
        <dbReference type="PROSITE" id="PS50042"/>
    </source>
</evidence>
<dbReference type="PROSITE" id="PS50042">
    <property type="entry name" value="CNMP_BINDING_3"/>
    <property type="match status" value="1"/>
</dbReference>
<dbReference type="CDD" id="cd00038">
    <property type="entry name" value="CAP_ED"/>
    <property type="match status" value="1"/>
</dbReference>
<dbReference type="AlphaFoldDB" id="A0A9N9T4P7"/>
<dbReference type="Pfam" id="PF00027">
    <property type="entry name" value="cNMP_binding"/>
    <property type="match status" value="1"/>
</dbReference>
<dbReference type="SMART" id="SM00100">
    <property type="entry name" value="cNMP"/>
    <property type="match status" value="1"/>
</dbReference>
<dbReference type="InterPro" id="IPR018490">
    <property type="entry name" value="cNMP-bd_dom_sf"/>
</dbReference>
<keyword evidence="3" id="KW-1185">Reference proteome</keyword>
<feature type="domain" description="Cyclic nucleotide-binding" evidence="1">
    <location>
        <begin position="101"/>
        <end position="209"/>
    </location>
</feature>
<dbReference type="SUPFAM" id="SSF51206">
    <property type="entry name" value="cAMP-binding domain-like"/>
    <property type="match status" value="2"/>
</dbReference>
<gene>
    <name evidence="2" type="ORF">DIABBA_LOCUS8720</name>
</gene>
<reference evidence="2" key="1">
    <citation type="submission" date="2022-01" db="EMBL/GenBank/DDBJ databases">
        <authorList>
            <person name="King R."/>
        </authorList>
    </citation>
    <scope>NUCLEOTIDE SEQUENCE</scope>
</reference>
<organism evidence="2 3">
    <name type="scientific">Diabrotica balteata</name>
    <name type="common">Banded cucumber beetle</name>
    <dbReference type="NCBI Taxonomy" id="107213"/>
    <lineage>
        <taxon>Eukaryota</taxon>
        <taxon>Metazoa</taxon>
        <taxon>Ecdysozoa</taxon>
        <taxon>Arthropoda</taxon>
        <taxon>Hexapoda</taxon>
        <taxon>Insecta</taxon>
        <taxon>Pterygota</taxon>
        <taxon>Neoptera</taxon>
        <taxon>Endopterygota</taxon>
        <taxon>Coleoptera</taxon>
        <taxon>Polyphaga</taxon>
        <taxon>Cucujiformia</taxon>
        <taxon>Chrysomeloidea</taxon>
        <taxon>Chrysomelidae</taxon>
        <taxon>Galerucinae</taxon>
        <taxon>Diabroticina</taxon>
        <taxon>Diabroticites</taxon>
        <taxon>Diabrotica</taxon>
    </lineage>
</organism>
<sequence length="526" mass="62165">MSAKPPRISLTPAQEIERRKIARRRFRALIREVYDNRYWLGEFEEIRLSENVKRNILLLTKKTKILSSLTMYEKSILRKPTELRTEEERNHLNKVIGGLKYFRKYPPEVKAALAAVTFFEYYPPGRTLIRQNHEPTAMYFLLSGEASVVVSHYDKFLKEWIPENTGVLGPGTTFGEVSLLHNIKRMATYITATHCELLMIKKDDFHSIIRDSVLEEWNQIRIILDKFTYFKNWDSMTKKEASILTKMKTYNADEIILGDEIGSPPYVHFITKGSACLIENIQVHKCNATGVDVYTLQLPQEISADRLSTITQIFHKYRKYMGSDDNRIPSEIHFDYVPYEDMYIFTRSPSRVTKASRKYSSLPMVVQQMMKSQNVQHDSEMSSMFSETFSRELHIHRNRNVECKEETHFMKVCEYLPGACFSIGEKFERRRIVAMTPVTCLLLPRYWILRNNKDEVWTRVTQFLDMHIPNTQEIFRRFVHEQKFKKYKKRLIRDILNKRVINTGNSIHNVPYSIRMQHGVDTDYFR</sequence>
<proteinExistence type="predicted"/>
<accession>A0A9N9T4P7</accession>
<dbReference type="Gene3D" id="2.60.120.10">
    <property type="entry name" value="Jelly Rolls"/>
    <property type="match status" value="1"/>
</dbReference>
<evidence type="ECO:0000313" key="2">
    <source>
        <dbReference type="EMBL" id="CAG9835535.1"/>
    </source>
</evidence>
<protein>
    <recommendedName>
        <fullName evidence="1">Cyclic nucleotide-binding domain-containing protein</fullName>
    </recommendedName>
</protein>
<name>A0A9N9T4P7_DIABA</name>
<dbReference type="Proteomes" id="UP001153709">
    <property type="component" value="Chromosome 6"/>
</dbReference>
<dbReference type="PANTHER" id="PTHR23011">
    <property type="entry name" value="CYCLIC NUCLEOTIDE-BINDING DOMAIN CONTAINING PROTEIN"/>
    <property type="match status" value="1"/>
</dbReference>